<keyword evidence="3" id="KW-1185">Reference proteome</keyword>
<feature type="compositionally biased region" description="Basic and acidic residues" evidence="1">
    <location>
        <begin position="122"/>
        <end position="132"/>
    </location>
</feature>
<dbReference type="Proteomes" id="UP001182556">
    <property type="component" value="Unassembled WGS sequence"/>
</dbReference>
<name>A0AAD9FUP6_PAPLA</name>
<sequence>MVDPISPPEPGQPGSESHHPAHPAASARDGNHRPVFARRKPLSTPRSTPPPALRDLSVSIVPSSFYREDYFTPMNNDAPVGFFHSYSFFRHPFSHSPEGTLYPDDDAEYVLRGRRKISAETLRKSMRGKEDGNDLDEGVSPLDDLRPLGTGATSTALMVPVARPKRGYDTVVPFRAPLCALNNNACQQGKKRSLDGVQAPLKTGTTELASMQTQGTGSTSKAQKRFAHDQVIQASKRYAHRMSKKSYGFDHWAERVKFEKRGYDLGECAFEF</sequence>
<evidence type="ECO:0000313" key="3">
    <source>
        <dbReference type="Proteomes" id="UP001182556"/>
    </source>
</evidence>
<gene>
    <name evidence="2" type="ORF">DB88DRAFT_508611</name>
</gene>
<feature type="region of interest" description="Disordered" evidence="1">
    <location>
        <begin position="122"/>
        <end position="141"/>
    </location>
</feature>
<accession>A0AAD9FUP6</accession>
<feature type="region of interest" description="Disordered" evidence="1">
    <location>
        <begin position="1"/>
        <end position="55"/>
    </location>
</feature>
<dbReference type="EMBL" id="JAODAN010000002">
    <property type="protein sequence ID" value="KAK1926515.1"/>
    <property type="molecule type" value="Genomic_DNA"/>
</dbReference>
<reference evidence="2" key="1">
    <citation type="submission" date="2023-02" db="EMBL/GenBank/DDBJ databases">
        <title>Identification and recombinant expression of a fungal hydrolase from Papiliotrema laurentii that hydrolyzes apple cutin and clears colloidal polyester polyurethane.</title>
        <authorList>
            <consortium name="DOE Joint Genome Institute"/>
            <person name="Roman V.A."/>
            <person name="Bojanowski C."/>
            <person name="Crable B.R."/>
            <person name="Wagner D.N."/>
            <person name="Hung C.S."/>
            <person name="Nadeau L.J."/>
            <person name="Schratz L."/>
            <person name="Haridas S."/>
            <person name="Pangilinan J."/>
            <person name="Lipzen A."/>
            <person name="Na H."/>
            <person name="Yan M."/>
            <person name="Ng V."/>
            <person name="Grigoriev I.V."/>
            <person name="Spatafora J.W."/>
            <person name="Barlow D."/>
            <person name="Biffinger J."/>
            <person name="Kelley-Loughnane N."/>
            <person name="Varaljay V.A."/>
            <person name="Crookes-Goodson W.J."/>
        </authorList>
    </citation>
    <scope>NUCLEOTIDE SEQUENCE</scope>
    <source>
        <strain evidence="2">5307AH</strain>
    </source>
</reference>
<organism evidence="2 3">
    <name type="scientific">Papiliotrema laurentii</name>
    <name type="common">Cryptococcus laurentii</name>
    <dbReference type="NCBI Taxonomy" id="5418"/>
    <lineage>
        <taxon>Eukaryota</taxon>
        <taxon>Fungi</taxon>
        <taxon>Dikarya</taxon>
        <taxon>Basidiomycota</taxon>
        <taxon>Agaricomycotina</taxon>
        <taxon>Tremellomycetes</taxon>
        <taxon>Tremellales</taxon>
        <taxon>Rhynchogastremaceae</taxon>
        <taxon>Papiliotrema</taxon>
    </lineage>
</organism>
<dbReference type="AlphaFoldDB" id="A0AAD9FUP6"/>
<protein>
    <submittedName>
        <fullName evidence="2">Uncharacterized protein</fullName>
    </submittedName>
</protein>
<evidence type="ECO:0000256" key="1">
    <source>
        <dbReference type="SAM" id="MobiDB-lite"/>
    </source>
</evidence>
<proteinExistence type="predicted"/>
<feature type="compositionally biased region" description="Pro residues" evidence="1">
    <location>
        <begin position="1"/>
        <end position="11"/>
    </location>
</feature>
<evidence type="ECO:0000313" key="2">
    <source>
        <dbReference type="EMBL" id="KAK1926515.1"/>
    </source>
</evidence>
<comment type="caution">
    <text evidence="2">The sequence shown here is derived from an EMBL/GenBank/DDBJ whole genome shotgun (WGS) entry which is preliminary data.</text>
</comment>